<sequence length="32" mass="3635">TEQIDLSNNAKGIYLIKIKSNDFVKVSKLIIE</sequence>
<proteinExistence type="predicted"/>
<organism evidence="2">
    <name type="scientific">marine sediment metagenome</name>
    <dbReference type="NCBI Taxonomy" id="412755"/>
    <lineage>
        <taxon>unclassified sequences</taxon>
        <taxon>metagenomes</taxon>
        <taxon>ecological metagenomes</taxon>
    </lineage>
</organism>
<name>X1QD04_9ZZZZ</name>
<dbReference type="InterPro" id="IPR026444">
    <property type="entry name" value="Secre_tail"/>
</dbReference>
<dbReference type="NCBIfam" id="TIGR04183">
    <property type="entry name" value="Por_Secre_tail"/>
    <property type="match status" value="1"/>
</dbReference>
<protein>
    <recommendedName>
        <fullName evidence="1">Secretion system C-terminal sorting domain-containing protein</fullName>
    </recommendedName>
</protein>
<evidence type="ECO:0000313" key="2">
    <source>
        <dbReference type="EMBL" id="GAI66377.1"/>
    </source>
</evidence>
<accession>X1QD04</accession>
<comment type="caution">
    <text evidence="2">The sequence shown here is derived from an EMBL/GenBank/DDBJ whole genome shotgun (WGS) entry which is preliminary data.</text>
</comment>
<dbReference type="AlphaFoldDB" id="X1QD04"/>
<feature type="non-terminal residue" evidence="2">
    <location>
        <position position="1"/>
    </location>
</feature>
<reference evidence="2" key="1">
    <citation type="journal article" date="2014" name="Front. Microbiol.">
        <title>High frequency of phylogenetically diverse reductive dehalogenase-homologous genes in deep subseafloor sedimentary metagenomes.</title>
        <authorList>
            <person name="Kawai M."/>
            <person name="Futagami T."/>
            <person name="Toyoda A."/>
            <person name="Takaki Y."/>
            <person name="Nishi S."/>
            <person name="Hori S."/>
            <person name="Arai W."/>
            <person name="Tsubouchi T."/>
            <person name="Morono Y."/>
            <person name="Uchiyama I."/>
            <person name="Ito T."/>
            <person name="Fujiyama A."/>
            <person name="Inagaki F."/>
            <person name="Takami H."/>
        </authorList>
    </citation>
    <scope>NUCLEOTIDE SEQUENCE</scope>
    <source>
        <strain evidence="2">Expedition CK06-06</strain>
    </source>
</reference>
<dbReference type="EMBL" id="BARV01043808">
    <property type="protein sequence ID" value="GAI66377.1"/>
    <property type="molecule type" value="Genomic_DNA"/>
</dbReference>
<evidence type="ECO:0000259" key="1">
    <source>
        <dbReference type="Pfam" id="PF18962"/>
    </source>
</evidence>
<gene>
    <name evidence="2" type="ORF">S06H3_65199</name>
</gene>
<dbReference type="Pfam" id="PF18962">
    <property type="entry name" value="Por_Secre_tail"/>
    <property type="match status" value="1"/>
</dbReference>
<feature type="domain" description="Secretion system C-terminal sorting" evidence="1">
    <location>
        <begin position="2"/>
        <end position="31"/>
    </location>
</feature>